<keyword evidence="3 6" id="KW-0597">Phosphoprotein</keyword>
<dbReference type="InterPro" id="IPR036890">
    <property type="entry name" value="HATPase_C_sf"/>
</dbReference>
<dbReference type="SUPFAM" id="SSF47384">
    <property type="entry name" value="Homodimeric domain of signal transducing histidine kinase"/>
    <property type="match status" value="1"/>
</dbReference>
<feature type="domain" description="Response regulatory" evidence="9">
    <location>
        <begin position="760"/>
        <end position="884"/>
    </location>
</feature>
<dbReference type="PANTHER" id="PTHR43047">
    <property type="entry name" value="TWO-COMPONENT HISTIDINE PROTEIN KINASE"/>
    <property type="match status" value="1"/>
</dbReference>
<evidence type="ECO:0000313" key="11">
    <source>
        <dbReference type="Proteomes" id="UP000076632"/>
    </source>
</evidence>
<protein>
    <recommendedName>
        <fullName evidence="2">histidine kinase</fullName>
        <ecNumber evidence="2">2.7.13.3</ecNumber>
    </recommendedName>
</protein>
<dbReference type="InParanoid" id="A0A165IA95"/>
<feature type="region of interest" description="Disordered" evidence="7">
    <location>
        <begin position="338"/>
        <end position="415"/>
    </location>
</feature>
<evidence type="ECO:0000313" key="10">
    <source>
        <dbReference type="EMBL" id="KZF24614.1"/>
    </source>
</evidence>
<dbReference type="CDD" id="cd00082">
    <property type="entry name" value="HisKA"/>
    <property type="match status" value="1"/>
</dbReference>
<dbReference type="Gene3D" id="3.40.50.2300">
    <property type="match status" value="1"/>
</dbReference>
<dbReference type="Proteomes" id="UP000076632">
    <property type="component" value="Unassembled WGS sequence"/>
</dbReference>
<reference evidence="10 11" key="1">
    <citation type="journal article" date="2016" name="Fungal Biol.">
        <title>The genome of Xylona heveae provides a window into fungal endophytism.</title>
        <authorList>
            <person name="Gazis R."/>
            <person name="Kuo A."/>
            <person name="Riley R."/>
            <person name="LaButti K."/>
            <person name="Lipzen A."/>
            <person name="Lin J."/>
            <person name="Amirebrahimi M."/>
            <person name="Hesse C.N."/>
            <person name="Spatafora J.W."/>
            <person name="Henrissat B."/>
            <person name="Hainaut M."/>
            <person name="Grigoriev I.V."/>
            <person name="Hibbett D.S."/>
        </authorList>
    </citation>
    <scope>NUCLEOTIDE SEQUENCE [LARGE SCALE GENOMIC DNA]</scope>
    <source>
        <strain evidence="10 11">TC161</strain>
    </source>
</reference>
<dbReference type="InterPro" id="IPR003594">
    <property type="entry name" value="HATPase_dom"/>
</dbReference>
<evidence type="ECO:0000256" key="6">
    <source>
        <dbReference type="PROSITE-ProRule" id="PRU00169"/>
    </source>
</evidence>
<keyword evidence="11" id="KW-1185">Reference proteome</keyword>
<evidence type="ECO:0000256" key="2">
    <source>
        <dbReference type="ARBA" id="ARBA00012438"/>
    </source>
</evidence>
<proteinExistence type="predicted"/>
<dbReference type="SMART" id="SM00387">
    <property type="entry name" value="HATPase_c"/>
    <property type="match status" value="1"/>
</dbReference>
<feature type="domain" description="Histidine kinase" evidence="8">
    <location>
        <begin position="542"/>
        <end position="654"/>
    </location>
</feature>
<dbReference type="InterPro" id="IPR036097">
    <property type="entry name" value="HisK_dim/P_sf"/>
</dbReference>
<evidence type="ECO:0000256" key="3">
    <source>
        <dbReference type="ARBA" id="ARBA00022553"/>
    </source>
</evidence>
<dbReference type="Gene3D" id="3.30.565.10">
    <property type="entry name" value="Histidine kinase-like ATPase, C-terminal domain"/>
    <property type="match status" value="1"/>
</dbReference>
<feature type="compositionally biased region" description="Basic and acidic residues" evidence="7">
    <location>
        <begin position="1"/>
        <end position="12"/>
    </location>
</feature>
<feature type="compositionally biased region" description="Polar residues" evidence="7">
    <location>
        <begin position="350"/>
        <end position="362"/>
    </location>
</feature>
<dbReference type="Pfam" id="PF02518">
    <property type="entry name" value="HATPase_c"/>
    <property type="match status" value="1"/>
</dbReference>
<organism evidence="10 11">
    <name type="scientific">Xylona heveae (strain CBS 132557 / TC161)</name>
    <dbReference type="NCBI Taxonomy" id="1328760"/>
    <lineage>
        <taxon>Eukaryota</taxon>
        <taxon>Fungi</taxon>
        <taxon>Dikarya</taxon>
        <taxon>Ascomycota</taxon>
        <taxon>Pezizomycotina</taxon>
        <taxon>Xylonomycetes</taxon>
        <taxon>Xylonales</taxon>
        <taxon>Xylonaceae</taxon>
        <taxon>Xylona</taxon>
    </lineage>
</organism>
<dbReference type="Gene3D" id="1.10.287.130">
    <property type="match status" value="1"/>
</dbReference>
<feature type="compositionally biased region" description="Polar residues" evidence="7">
    <location>
        <begin position="400"/>
        <end position="414"/>
    </location>
</feature>
<feature type="compositionally biased region" description="Basic and acidic residues" evidence="7">
    <location>
        <begin position="381"/>
        <end position="392"/>
    </location>
</feature>
<evidence type="ECO:0000256" key="1">
    <source>
        <dbReference type="ARBA" id="ARBA00000085"/>
    </source>
</evidence>
<dbReference type="SUPFAM" id="SSF55874">
    <property type="entry name" value="ATPase domain of HSP90 chaperone/DNA topoisomerase II/histidine kinase"/>
    <property type="match status" value="1"/>
</dbReference>
<feature type="region of interest" description="Disordered" evidence="7">
    <location>
        <begin position="1"/>
        <end position="22"/>
    </location>
</feature>
<dbReference type="SMART" id="SM00448">
    <property type="entry name" value="REC"/>
    <property type="match status" value="1"/>
</dbReference>
<dbReference type="InterPro" id="IPR011006">
    <property type="entry name" value="CheY-like_superfamily"/>
</dbReference>
<dbReference type="InterPro" id="IPR004358">
    <property type="entry name" value="Sig_transdc_His_kin-like_C"/>
</dbReference>
<dbReference type="OMA" id="YDLNMQV"/>
<dbReference type="GO" id="GO:0009927">
    <property type="term" value="F:histidine phosphotransfer kinase activity"/>
    <property type="evidence" value="ECO:0007669"/>
    <property type="project" value="TreeGrafter"/>
</dbReference>
<keyword evidence="5" id="KW-0418">Kinase</keyword>
<dbReference type="InterPro" id="IPR001789">
    <property type="entry name" value="Sig_transdc_resp-reg_receiver"/>
</dbReference>
<dbReference type="PANTHER" id="PTHR43047:SF2">
    <property type="entry name" value="HISTIDINE KINASE M7"/>
    <property type="match status" value="1"/>
</dbReference>
<dbReference type="GO" id="GO:0005886">
    <property type="term" value="C:plasma membrane"/>
    <property type="evidence" value="ECO:0007669"/>
    <property type="project" value="TreeGrafter"/>
</dbReference>
<dbReference type="PRINTS" id="PR00344">
    <property type="entry name" value="BCTRLSENSOR"/>
</dbReference>
<evidence type="ECO:0000256" key="7">
    <source>
        <dbReference type="SAM" id="MobiDB-lite"/>
    </source>
</evidence>
<dbReference type="EMBL" id="KV407456">
    <property type="protein sequence ID" value="KZF24614.1"/>
    <property type="molecule type" value="Genomic_DNA"/>
</dbReference>
<evidence type="ECO:0000259" key="8">
    <source>
        <dbReference type="PROSITE" id="PS50109"/>
    </source>
</evidence>
<dbReference type="InterPro" id="IPR003661">
    <property type="entry name" value="HisK_dim/P_dom"/>
</dbReference>
<dbReference type="GO" id="GO:0000155">
    <property type="term" value="F:phosphorelay sensor kinase activity"/>
    <property type="evidence" value="ECO:0007669"/>
    <property type="project" value="InterPro"/>
</dbReference>
<dbReference type="InterPro" id="IPR005467">
    <property type="entry name" value="His_kinase_dom"/>
</dbReference>
<dbReference type="Pfam" id="PF00072">
    <property type="entry name" value="Response_reg"/>
    <property type="match status" value="1"/>
</dbReference>
<dbReference type="EC" id="2.7.13.3" evidence="2"/>
<evidence type="ECO:0000256" key="4">
    <source>
        <dbReference type="ARBA" id="ARBA00022679"/>
    </source>
</evidence>
<dbReference type="AlphaFoldDB" id="A0A165IA95"/>
<dbReference type="STRING" id="1328760.A0A165IA95"/>
<dbReference type="RefSeq" id="XP_018190169.1">
    <property type="nucleotide sequence ID" value="XM_018330938.1"/>
</dbReference>
<gene>
    <name evidence="10" type="ORF">L228DRAFT_237529</name>
</gene>
<comment type="catalytic activity">
    <reaction evidence="1">
        <text>ATP + protein L-histidine = ADP + protein N-phospho-L-histidine.</text>
        <dbReference type="EC" id="2.7.13.3"/>
    </reaction>
</comment>
<dbReference type="PROSITE" id="PS50110">
    <property type="entry name" value="RESPONSE_REGULATORY"/>
    <property type="match status" value="1"/>
</dbReference>
<keyword evidence="4" id="KW-0808">Transferase</keyword>
<sequence>MDKSSKAHKDASPRSTPRTSLCLSSPIPGLALHHGDPGFDETLERVYAAPESNAAEQLIELKMQLRRAGLYEFWTLLMEGVTKITGAQFGFVSKRILVDDEHSAVEMPPIGEPGSCLMGVILYYNDGHGIKNEHRDSKYFAYGAPCGHMKHDKVFLVPEKLTEFTKDNPNTLPFPCDAYLGVPLFADGRCFAHFGLMWTVEGARARNLGWGYLEMILHSLEDIIQQRILDGESFTKTKKLTDGRNQVIPSNAVAITQSLKPYARSLSHELRTPMQGVVGMLDVMHATVQEAVEGQSITEVREIFQALKENIEAVQDSSRRACDAADNVIHAYDLNMEVPDTPPGDFEEPSITNPLETENVPSKSAVKRNFGLLEPVSSKRQRSEPVDKYHESPRKRRMAANSTASARQRTSLSPRSRRLKLAVREGEELMNGSTGNHAESNQLVKGPPRLTPVEYALHALDQGAAIAPGFCRTNIREVLHYVINESLRVGGRPESAVAEDTARGELIEIRTRSSSGQLNTKIIDWSVDPAMPEVLLVEDSDIAKLISCVFLNALKFTERGKIVVTAVMSPKSRYLVINVKDTGTGIPKSFIPKLFKPFAREDDSITRQQEGLGLGLLVAKGLVRKIGGDLICVRSETSGPHRGTEFEIRIPASVAKVRSTPSTPVHTPTPTVRPTAAAEVIVQGKSSVRRGSRNGIISVDNRAINRPTSVAVPPPPSGLISSSILPSPNPALHRRSPTVARIPLQKGSFDRELSKRCPLNILVVEDNIINRKLLVNMLSKLGYSKVYEAYNGVEAVRQMSIDRGRTGAIDVVLMDLWMPVMDGYEATEKILSMHPGAKNSITILAISADGTTEAKERAARVGINGFLTKPYKLLDLERLIIEHCAKKAAKDAAITVEDQSP</sequence>
<dbReference type="SUPFAM" id="SSF52172">
    <property type="entry name" value="CheY-like"/>
    <property type="match status" value="1"/>
</dbReference>
<dbReference type="FunFam" id="1.10.287.130:FF:000100">
    <property type="entry name" value="Sensor histidine kinase/response regulator"/>
    <property type="match status" value="1"/>
</dbReference>
<name>A0A165IA95_XYLHT</name>
<dbReference type="OrthoDB" id="60033at2759"/>
<evidence type="ECO:0000259" key="9">
    <source>
        <dbReference type="PROSITE" id="PS50110"/>
    </source>
</evidence>
<dbReference type="CDD" id="cd17546">
    <property type="entry name" value="REC_hyHK_CKI1_RcsC-like"/>
    <property type="match status" value="1"/>
</dbReference>
<feature type="compositionally biased region" description="Polar residues" evidence="7">
    <location>
        <begin position="13"/>
        <end position="22"/>
    </location>
</feature>
<dbReference type="GeneID" id="28896075"/>
<evidence type="ECO:0000256" key="5">
    <source>
        <dbReference type="ARBA" id="ARBA00022777"/>
    </source>
</evidence>
<feature type="modified residue" description="4-aspartylphosphate" evidence="6">
    <location>
        <position position="815"/>
    </location>
</feature>
<dbReference type="PROSITE" id="PS50109">
    <property type="entry name" value="HIS_KIN"/>
    <property type="match status" value="1"/>
</dbReference>
<accession>A0A165IA95</accession>